<name>A0ABQ9HUA2_9NEOP</name>
<sequence>MDELLISKNVCSLPAVTVQRGQMEMVVHFWDINQQRVCTHYWYNVFLGRATAEDLLVGYSQVLMLPLENLLQLSMDGPNKLEKKKKKVDNPDGKFLDVGTCGVHTVNGAVKTGHQTAGWEEPCMVFSKTAQRIEQS</sequence>
<dbReference type="Proteomes" id="UP001159363">
    <property type="component" value="Chromosome 3"/>
</dbReference>
<evidence type="ECO:0000313" key="1">
    <source>
        <dbReference type="EMBL" id="KAJ8887967.1"/>
    </source>
</evidence>
<evidence type="ECO:0000313" key="2">
    <source>
        <dbReference type="Proteomes" id="UP001159363"/>
    </source>
</evidence>
<feature type="non-terminal residue" evidence="1">
    <location>
        <position position="136"/>
    </location>
</feature>
<comment type="caution">
    <text evidence="1">The sequence shown here is derived from an EMBL/GenBank/DDBJ whole genome shotgun (WGS) entry which is preliminary data.</text>
</comment>
<reference evidence="1 2" key="1">
    <citation type="submission" date="2023-02" db="EMBL/GenBank/DDBJ databases">
        <title>LHISI_Scaffold_Assembly.</title>
        <authorList>
            <person name="Stuart O.P."/>
            <person name="Cleave R."/>
            <person name="Magrath M.J.L."/>
            <person name="Mikheyev A.S."/>
        </authorList>
    </citation>
    <scope>NUCLEOTIDE SEQUENCE [LARGE SCALE GENOMIC DNA]</scope>
    <source>
        <strain evidence="1">Daus_M_001</strain>
        <tissue evidence="1">Leg muscle</tissue>
    </source>
</reference>
<gene>
    <name evidence="1" type="ORF">PR048_007451</name>
</gene>
<proteinExistence type="predicted"/>
<organism evidence="1 2">
    <name type="scientific">Dryococelus australis</name>
    <dbReference type="NCBI Taxonomy" id="614101"/>
    <lineage>
        <taxon>Eukaryota</taxon>
        <taxon>Metazoa</taxon>
        <taxon>Ecdysozoa</taxon>
        <taxon>Arthropoda</taxon>
        <taxon>Hexapoda</taxon>
        <taxon>Insecta</taxon>
        <taxon>Pterygota</taxon>
        <taxon>Neoptera</taxon>
        <taxon>Polyneoptera</taxon>
        <taxon>Phasmatodea</taxon>
        <taxon>Verophasmatodea</taxon>
        <taxon>Anareolatae</taxon>
        <taxon>Phasmatidae</taxon>
        <taxon>Eurycanthinae</taxon>
        <taxon>Dryococelus</taxon>
    </lineage>
</organism>
<dbReference type="EMBL" id="JARBHB010000003">
    <property type="protein sequence ID" value="KAJ8887967.1"/>
    <property type="molecule type" value="Genomic_DNA"/>
</dbReference>
<protein>
    <submittedName>
        <fullName evidence="1">Uncharacterized protein</fullName>
    </submittedName>
</protein>
<keyword evidence="2" id="KW-1185">Reference proteome</keyword>
<accession>A0ABQ9HUA2</accession>